<sequence>MRKILALALLTTFNLHAEDFSGHRISIGFSNGIDATHTFTPIISDGTREEALEPITTNAKGDAVNFTYGYDINHIVGLNIEWINHKASGTTHGSYRWSDDSYAGDIATGLKVDGGALNIEGEVGYALDFGNLQIKPFGTAGVVASEGSISGIAAHSYGLTYAILDHVDLSGIGYSVGTGVRAELTTGDRAVFGEIKLREFDIAFQDSRVPNVDLSGLTFTIGYKFN</sequence>
<dbReference type="InterPro" id="IPR027385">
    <property type="entry name" value="Beta-barrel_OMP"/>
</dbReference>
<dbReference type="RefSeq" id="WP_248006909.1">
    <property type="nucleotide sequence ID" value="NZ_JAJHVV010000001.1"/>
</dbReference>
<proteinExistence type="predicted"/>
<evidence type="ECO:0000256" key="1">
    <source>
        <dbReference type="ARBA" id="ARBA00022729"/>
    </source>
</evidence>
<name>A0A9X2BGD9_9VIBR</name>
<evidence type="ECO:0000313" key="4">
    <source>
        <dbReference type="EMBL" id="MCK6261785.1"/>
    </source>
</evidence>
<keyword evidence="1 2" id="KW-0732">Signal</keyword>
<evidence type="ECO:0000259" key="3">
    <source>
        <dbReference type="Pfam" id="PF13505"/>
    </source>
</evidence>
<dbReference type="Proteomes" id="UP001139559">
    <property type="component" value="Unassembled WGS sequence"/>
</dbReference>
<dbReference type="SUPFAM" id="SSF56925">
    <property type="entry name" value="OMPA-like"/>
    <property type="match status" value="1"/>
</dbReference>
<comment type="caution">
    <text evidence="4">The sequence shown here is derived from an EMBL/GenBank/DDBJ whole genome shotgun (WGS) entry which is preliminary data.</text>
</comment>
<evidence type="ECO:0000256" key="2">
    <source>
        <dbReference type="SAM" id="SignalP"/>
    </source>
</evidence>
<dbReference type="AlphaFoldDB" id="A0A9X2BGD9"/>
<feature type="domain" description="Outer membrane protein beta-barrel" evidence="3">
    <location>
        <begin position="5"/>
        <end position="225"/>
    </location>
</feature>
<feature type="signal peptide" evidence="2">
    <location>
        <begin position="1"/>
        <end position="17"/>
    </location>
</feature>
<gene>
    <name evidence="4" type="ORF">KP803_00695</name>
</gene>
<dbReference type="EMBL" id="JAJHVV010000001">
    <property type="protein sequence ID" value="MCK6261785.1"/>
    <property type="molecule type" value="Genomic_DNA"/>
</dbReference>
<accession>A0A9X2BGD9</accession>
<dbReference type="Pfam" id="PF13505">
    <property type="entry name" value="OMP_b-brl"/>
    <property type="match status" value="1"/>
</dbReference>
<protein>
    <submittedName>
        <fullName evidence="4">Porin family protein</fullName>
    </submittedName>
</protein>
<reference evidence="4" key="1">
    <citation type="submission" date="2021-11" db="EMBL/GenBank/DDBJ databases">
        <title>Vibrio ZSDE26 sp. nov. and Vibrio ZSDZ34 sp. nov., isolated from coastal seawater in Qingdao.</title>
        <authorList>
            <person name="Zhang P."/>
        </authorList>
    </citation>
    <scope>NUCLEOTIDE SEQUENCE</scope>
    <source>
        <strain evidence="4">ZSDE26</strain>
    </source>
</reference>
<feature type="chain" id="PRO_5040993974" evidence="2">
    <location>
        <begin position="18"/>
        <end position="226"/>
    </location>
</feature>
<evidence type="ECO:0000313" key="5">
    <source>
        <dbReference type="Proteomes" id="UP001139559"/>
    </source>
</evidence>
<keyword evidence="5" id="KW-1185">Reference proteome</keyword>
<dbReference type="InterPro" id="IPR011250">
    <property type="entry name" value="OMP/PagP_B-barrel"/>
</dbReference>
<organism evidence="4 5">
    <name type="scientific">Vibrio amylolyticus</name>
    <dbReference type="NCBI Taxonomy" id="2847292"/>
    <lineage>
        <taxon>Bacteria</taxon>
        <taxon>Pseudomonadati</taxon>
        <taxon>Pseudomonadota</taxon>
        <taxon>Gammaproteobacteria</taxon>
        <taxon>Vibrionales</taxon>
        <taxon>Vibrionaceae</taxon>
        <taxon>Vibrio</taxon>
    </lineage>
</organism>